<dbReference type="GeneID" id="107071407"/>
<name>A0ABM1J089_POLDO</name>
<dbReference type="SUPFAM" id="SSF57716">
    <property type="entry name" value="Glucocorticoid receptor-like (DNA-binding domain)"/>
    <property type="match status" value="1"/>
</dbReference>
<protein>
    <submittedName>
        <fullName evidence="8">Uncharacterized protein LOC107071407</fullName>
    </submittedName>
</protein>
<evidence type="ECO:0000259" key="6">
    <source>
        <dbReference type="PROSITE" id="PS50950"/>
    </source>
</evidence>
<evidence type="ECO:0000256" key="5">
    <source>
        <dbReference type="PROSITE-ProRule" id="PRU00309"/>
    </source>
</evidence>
<reference evidence="8" key="1">
    <citation type="submission" date="2025-08" db="UniProtKB">
        <authorList>
            <consortium name="RefSeq"/>
        </authorList>
    </citation>
    <scope>IDENTIFICATION</scope>
    <source>
        <tissue evidence="8">Whole body</tissue>
    </source>
</reference>
<dbReference type="Pfam" id="PF05485">
    <property type="entry name" value="THAP"/>
    <property type="match status" value="1"/>
</dbReference>
<feature type="domain" description="THAP-type" evidence="6">
    <location>
        <begin position="1"/>
        <end position="86"/>
    </location>
</feature>
<keyword evidence="3" id="KW-0862">Zinc</keyword>
<dbReference type="InterPro" id="IPR026516">
    <property type="entry name" value="THAP1/10"/>
</dbReference>
<keyword evidence="4 5" id="KW-0238">DNA-binding</keyword>
<evidence type="ECO:0000256" key="1">
    <source>
        <dbReference type="ARBA" id="ARBA00022723"/>
    </source>
</evidence>
<dbReference type="Gene3D" id="6.20.210.20">
    <property type="entry name" value="THAP domain"/>
    <property type="match status" value="1"/>
</dbReference>
<keyword evidence="2 5" id="KW-0863">Zinc-finger</keyword>
<proteinExistence type="predicted"/>
<dbReference type="PANTHER" id="PTHR46600:SF11">
    <property type="entry name" value="THAP DOMAIN-CONTAINING PROTEIN 10"/>
    <property type="match status" value="1"/>
</dbReference>
<dbReference type="RefSeq" id="XP_015185876.1">
    <property type="nucleotide sequence ID" value="XM_015330390.1"/>
</dbReference>
<gene>
    <name evidence="8" type="primary">LOC107071407</name>
</gene>
<evidence type="ECO:0000313" key="8">
    <source>
        <dbReference type="RefSeq" id="XP_015185876.1"/>
    </source>
</evidence>
<dbReference type="PROSITE" id="PS50950">
    <property type="entry name" value="ZF_THAP"/>
    <property type="match status" value="1"/>
</dbReference>
<dbReference type="InterPro" id="IPR006612">
    <property type="entry name" value="THAP_Znf"/>
</dbReference>
<dbReference type="SMART" id="SM00692">
    <property type="entry name" value="DM3"/>
    <property type="match status" value="1"/>
</dbReference>
<evidence type="ECO:0000256" key="3">
    <source>
        <dbReference type="ARBA" id="ARBA00022833"/>
    </source>
</evidence>
<keyword evidence="1" id="KW-0479">Metal-binding</keyword>
<dbReference type="Pfam" id="PF12017">
    <property type="entry name" value="Tnp_P_element"/>
    <property type="match status" value="1"/>
</dbReference>
<evidence type="ECO:0000313" key="7">
    <source>
        <dbReference type="Proteomes" id="UP000694924"/>
    </source>
</evidence>
<keyword evidence="7" id="KW-1185">Reference proteome</keyword>
<sequence length="271" mass="32002">MPSNNKCYYSGCNNTKKSRPDLVFHRFPTDKEKLLIWIQCSGHQDDNEADDSQWNHRLICSNHFSQEDYMPGCRPILNKNAVPKDFEELHTVVINNNINNDINDYNDDTDNVNNTINSRLNFDINCDSNECPNSSDEFQEHTNSNNDIDRESIIMKDLDNARLIIKKLRRRNCALRQRYARLIRKKPPKKWNHLHLLSLARTVIKNKKTLFIVEMQISHLKKKSWSDVEKNLALSLYQLNSKCYKFLRNECNMALPCVTLIRKWINELQTF</sequence>
<evidence type="ECO:0000256" key="2">
    <source>
        <dbReference type="ARBA" id="ARBA00022771"/>
    </source>
</evidence>
<dbReference type="SMART" id="SM00980">
    <property type="entry name" value="THAP"/>
    <property type="match status" value="1"/>
</dbReference>
<evidence type="ECO:0000256" key="4">
    <source>
        <dbReference type="ARBA" id="ARBA00023125"/>
    </source>
</evidence>
<dbReference type="PANTHER" id="PTHR46600">
    <property type="entry name" value="THAP DOMAIN-CONTAINING"/>
    <property type="match status" value="1"/>
</dbReference>
<accession>A0ABM1J089</accession>
<dbReference type="InterPro" id="IPR021896">
    <property type="entry name" value="THAP9-like_HTH"/>
</dbReference>
<organism evidence="7 8">
    <name type="scientific">Polistes dominula</name>
    <name type="common">European paper wasp</name>
    <name type="synonym">Vespa dominula</name>
    <dbReference type="NCBI Taxonomy" id="743375"/>
    <lineage>
        <taxon>Eukaryota</taxon>
        <taxon>Metazoa</taxon>
        <taxon>Ecdysozoa</taxon>
        <taxon>Arthropoda</taxon>
        <taxon>Hexapoda</taxon>
        <taxon>Insecta</taxon>
        <taxon>Pterygota</taxon>
        <taxon>Neoptera</taxon>
        <taxon>Endopterygota</taxon>
        <taxon>Hymenoptera</taxon>
        <taxon>Apocrita</taxon>
        <taxon>Aculeata</taxon>
        <taxon>Vespoidea</taxon>
        <taxon>Vespidae</taxon>
        <taxon>Polistinae</taxon>
        <taxon>Polistini</taxon>
        <taxon>Polistes</taxon>
    </lineage>
</organism>
<dbReference type="Proteomes" id="UP000694924">
    <property type="component" value="Unplaced"/>
</dbReference>
<dbReference type="InterPro" id="IPR038441">
    <property type="entry name" value="THAP_Znf_sf"/>
</dbReference>